<protein>
    <recommendedName>
        <fullName evidence="3">DUF2442 domain-containing protein</fullName>
    </recommendedName>
</protein>
<accession>A0ABN7YLP1</accession>
<comment type="caution">
    <text evidence="1">The sequence shown here is derived from an EMBL/GenBank/DDBJ whole genome shotgun (WGS) entry which is preliminary data.</text>
</comment>
<proteinExistence type="predicted"/>
<sequence>MIPWHVAKLKVLPGHRLQVTFADGLHGTVDMSHDDFSGVFAPLADEAYFALATLRDGVVVWPNGADIASDAIYQEVAAGQANGAARRQDSGPSTAMWR</sequence>
<evidence type="ECO:0000313" key="2">
    <source>
        <dbReference type="Proteomes" id="UP000721236"/>
    </source>
</evidence>
<evidence type="ECO:0008006" key="3">
    <source>
        <dbReference type="Google" id="ProtNLM"/>
    </source>
</evidence>
<organism evidence="1 2">
    <name type="scientific">Cupriavidus respiraculi</name>
    <dbReference type="NCBI Taxonomy" id="195930"/>
    <lineage>
        <taxon>Bacteria</taxon>
        <taxon>Pseudomonadati</taxon>
        <taxon>Pseudomonadota</taxon>
        <taxon>Betaproteobacteria</taxon>
        <taxon>Burkholderiales</taxon>
        <taxon>Burkholderiaceae</taxon>
        <taxon>Cupriavidus</taxon>
    </lineage>
</organism>
<evidence type="ECO:0000313" key="1">
    <source>
        <dbReference type="EMBL" id="CAG9173326.1"/>
    </source>
</evidence>
<gene>
    <name evidence="1" type="ORF">LMG21510_02225</name>
</gene>
<reference evidence="1 2" key="1">
    <citation type="submission" date="2021-08" db="EMBL/GenBank/DDBJ databases">
        <authorList>
            <person name="Peeters C."/>
        </authorList>
    </citation>
    <scope>NUCLEOTIDE SEQUENCE [LARGE SCALE GENOMIC DNA]</scope>
    <source>
        <strain evidence="1 2">LMG 21510</strain>
    </source>
</reference>
<dbReference type="Gene3D" id="3.30.2020.10">
    <property type="entry name" value="NE0471-like N-terminal domain"/>
    <property type="match status" value="1"/>
</dbReference>
<dbReference type="InterPro" id="IPR036782">
    <property type="entry name" value="NE0471-like_N"/>
</dbReference>
<dbReference type="SUPFAM" id="SSF143880">
    <property type="entry name" value="NE0471 N-terminal domain-like"/>
    <property type="match status" value="1"/>
</dbReference>
<keyword evidence="2" id="KW-1185">Reference proteome</keyword>
<name>A0ABN7YLP1_9BURK</name>
<dbReference type="InterPro" id="IPR018841">
    <property type="entry name" value="DUF2442"/>
</dbReference>
<dbReference type="Proteomes" id="UP000721236">
    <property type="component" value="Unassembled WGS sequence"/>
</dbReference>
<dbReference type="EMBL" id="CAJZAH010000002">
    <property type="protein sequence ID" value="CAG9173326.1"/>
    <property type="molecule type" value="Genomic_DNA"/>
</dbReference>
<dbReference type="RefSeq" id="WP_224041783.1">
    <property type="nucleotide sequence ID" value="NZ_CAJZAH010000002.1"/>
</dbReference>
<dbReference type="Pfam" id="PF10387">
    <property type="entry name" value="DUF2442"/>
    <property type="match status" value="1"/>
</dbReference>